<dbReference type="GO" id="GO:0032266">
    <property type="term" value="F:phosphatidylinositol-3-phosphate binding"/>
    <property type="evidence" value="ECO:0007669"/>
    <property type="project" value="TreeGrafter"/>
</dbReference>
<dbReference type="SMART" id="SM00726">
    <property type="entry name" value="UIM"/>
    <property type="match status" value="2"/>
</dbReference>
<dbReference type="Gene3D" id="3.30.40.10">
    <property type="entry name" value="Zinc/RING finger domain, C3HC4 (zinc finger)"/>
    <property type="match status" value="1"/>
</dbReference>
<dbReference type="PROSITE" id="PS50178">
    <property type="entry name" value="ZF_FYVE"/>
    <property type="match status" value="1"/>
</dbReference>
<dbReference type="InterPro" id="IPR000306">
    <property type="entry name" value="Znf_FYVE"/>
</dbReference>
<proteinExistence type="predicted"/>
<feature type="compositionally biased region" description="Basic and acidic residues" evidence="6">
    <location>
        <begin position="555"/>
        <end position="566"/>
    </location>
</feature>
<comment type="caution">
    <text evidence="8">The sequence shown here is derived from an EMBL/GenBank/DDBJ whole genome shotgun (WGS) entry which is preliminary data.</text>
</comment>
<dbReference type="PANTHER" id="PTHR47794">
    <property type="entry name" value="VACUOLAR PROTEIN SORTING-ASSOCIATED PROTEIN 27"/>
    <property type="match status" value="1"/>
</dbReference>
<feature type="region of interest" description="Disordered" evidence="6">
    <location>
        <begin position="292"/>
        <end position="381"/>
    </location>
</feature>
<organism evidence="8 9">
    <name type="scientific">Hanseniaspora valbyensis NRRL Y-1626</name>
    <dbReference type="NCBI Taxonomy" id="766949"/>
    <lineage>
        <taxon>Eukaryota</taxon>
        <taxon>Fungi</taxon>
        <taxon>Dikarya</taxon>
        <taxon>Ascomycota</taxon>
        <taxon>Saccharomycotina</taxon>
        <taxon>Saccharomycetes</taxon>
        <taxon>Saccharomycodales</taxon>
        <taxon>Saccharomycodaceae</taxon>
        <taxon>Hanseniaspora</taxon>
    </lineage>
</organism>
<dbReference type="GO" id="GO:0043328">
    <property type="term" value="P:protein transport to vacuole involved in ubiquitin-dependent protein catabolic process via the multivesicular body sorting pathway"/>
    <property type="evidence" value="ECO:0007669"/>
    <property type="project" value="TreeGrafter"/>
</dbReference>
<keyword evidence="9" id="KW-1185">Reference proteome</keyword>
<dbReference type="Gene3D" id="6.10.140.100">
    <property type="match status" value="1"/>
</dbReference>
<dbReference type="PROSITE" id="PS50330">
    <property type="entry name" value="UIM"/>
    <property type="match status" value="1"/>
</dbReference>
<reference evidence="9" key="1">
    <citation type="journal article" date="2016" name="Proc. Natl. Acad. Sci. U.S.A.">
        <title>Comparative genomics of biotechnologically important yeasts.</title>
        <authorList>
            <person name="Riley R."/>
            <person name="Haridas S."/>
            <person name="Wolfe K.H."/>
            <person name="Lopes M.R."/>
            <person name="Hittinger C.T."/>
            <person name="Goeker M."/>
            <person name="Salamov A.A."/>
            <person name="Wisecaver J.H."/>
            <person name="Long T.M."/>
            <person name="Calvey C.H."/>
            <person name="Aerts A.L."/>
            <person name="Barry K.W."/>
            <person name="Choi C."/>
            <person name="Clum A."/>
            <person name="Coughlan A.Y."/>
            <person name="Deshpande S."/>
            <person name="Douglass A.P."/>
            <person name="Hanson S.J."/>
            <person name="Klenk H.-P."/>
            <person name="LaButti K.M."/>
            <person name="Lapidus A."/>
            <person name="Lindquist E.A."/>
            <person name="Lipzen A.M."/>
            <person name="Meier-Kolthoff J.P."/>
            <person name="Ohm R.A."/>
            <person name="Otillar R.P."/>
            <person name="Pangilinan J.L."/>
            <person name="Peng Y."/>
            <person name="Rokas A."/>
            <person name="Rosa C.A."/>
            <person name="Scheuner C."/>
            <person name="Sibirny A.A."/>
            <person name="Slot J.C."/>
            <person name="Stielow J.B."/>
            <person name="Sun H."/>
            <person name="Kurtzman C.P."/>
            <person name="Blackwell M."/>
            <person name="Grigoriev I.V."/>
            <person name="Jeffries T.W."/>
        </authorList>
    </citation>
    <scope>NUCLEOTIDE SEQUENCE [LARGE SCALE GENOMIC DNA]</scope>
    <source>
        <strain evidence="9">NRRL Y-1626</strain>
    </source>
</reference>
<dbReference type="CDD" id="cd15760">
    <property type="entry name" value="FYVE_scVPS27p_like"/>
    <property type="match status" value="1"/>
</dbReference>
<evidence type="ECO:0000313" key="8">
    <source>
        <dbReference type="EMBL" id="OBA27693.1"/>
    </source>
</evidence>
<feature type="compositionally biased region" description="Acidic residues" evidence="6">
    <location>
        <begin position="314"/>
        <end position="329"/>
    </location>
</feature>
<evidence type="ECO:0000256" key="2">
    <source>
        <dbReference type="ARBA" id="ARBA00022723"/>
    </source>
</evidence>
<dbReference type="Pfam" id="PF01363">
    <property type="entry name" value="FYVE"/>
    <property type="match status" value="1"/>
</dbReference>
<dbReference type="InterPro" id="IPR013083">
    <property type="entry name" value="Znf_RING/FYVE/PHD"/>
</dbReference>
<feature type="compositionally biased region" description="Acidic residues" evidence="6">
    <location>
        <begin position="538"/>
        <end position="554"/>
    </location>
</feature>
<evidence type="ECO:0000256" key="5">
    <source>
        <dbReference type="PROSITE-ProRule" id="PRU00091"/>
    </source>
</evidence>
<sequence>MSSSIFDSFLNTVVHDNILADVDLQKALDMSDMIRSQAVTNQQAKASILKTIRQYPAFNSNNKNKVLKLWQTLQIIMMNSGLNFIKNFFYNLEFLKLLQQHISTVEEKRLTGQLEDYKDLRECLWKIYLDLKVYGNGKPIPPFTNMNRILEPLEDKNCYPPSYLVDAQDSFDDLCKKLDAKTPGEWIESEYCLICNNQFGIFNRKHHCRNCGGVFCNDHSSHFIQLLDLGITERVRVCDDCYKMYTDKRTGGNGNGGKKKHKSKKNKRASYVDEQSFDEDLRKAIELSLKESEEMKERQNMKLANLDEEREFQTDDEIELPEEYANEDEEFKKAIEMSIREDKRRERDARREERRQNTQIEKSVTPEPEPETSQQPQSNQQLEVNIADLVKKMQEKDTAEQNISVEDSLLKAQRLKELIDKETSELELKYQMLQNLNKQVNNNTVNYNTPLETKIHNIKNNIPEIEQPVKHQEVEIEEEEEEENPYAKYYQQPVPKIKKVSPPKYVSPEPVVPKNTPAVEKRKSVLEQLNGLSFEESMPPEEDEKDQSEQEEEMEQNKNTDEKHINNVDFPTVPFVKPPVNKEISEDVSEEEEEEEAPMLIEF</sequence>
<keyword evidence="4" id="KW-0862">Zinc</keyword>
<dbReference type="GO" id="GO:0098588">
    <property type="term" value="C:bounding membrane of organelle"/>
    <property type="evidence" value="ECO:0007669"/>
    <property type="project" value="UniProtKB-ARBA"/>
</dbReference>
<comment type="subcellular location">
    <subcellularLocation>
        <location evidence="1">Membrane</location>
        <topology evidence="1">Peripheral membrane protein</topology>
    </subcellularLocation>
</comment>
<feature type="compositionally biased region" description="Acidic residues" evidence="6">
    <location>
        <begin position="586"/>
        <end position="597"/>
    </location>
</feature>
<dbReference type="SMART" id="SM00064">
    <property type="entry name" value="FYVE"/>
    <property type="match status" value="1"/>
</dbReference>
<dbReference type="SUPFAM" id="SSF57903">
    <property type="entry name" value="FYVE/PHD zinc finger"/>
    <property type="match status" value="1"/>
</dbReference>
<feature type="compositionally biased region" description="Basic and acidic residues" evidence="6">
    <location>
        <begin position="330"/>
        <end position="356"/>
    </location>
</feature>
<dbReference type="InterPro" id="IPR017455">
    <property type="entry name" value="Znf_FYVE-rel"/>
</dbReference>
<evidence type="ECO:0000259" key="7">
    <source>
        <dbReference type="PROSITE" id="PS50178"/>
    </source>
</evidence>
<dbReference type="GO" id="GO:0043130">
    <property type="term" value="F:ubiquitin binding"/>
    <property type="evidence" value="ECO:0007669"/>
    <property type="project" value="TreeGrafter"/>
</dbReference>
<evidence type="ECO:0000256" key="4">
    <source>
        <dbReference type="ARBA" id="ARBA00022833"/>
    </source>
</evidence>
<protein>
    <submittedName>
        <fullName evidence="8">FYVE-domain-containing protein</fullName>
    </submittedName>
</protein>
<feature type="region of interest" description="Disordered" evidence="6">
    <location>
        <begin position="252"/>
        <end position="274"/>
    </location>
</feature>
<feature type="domain" description="FYVE-type" evidence="7">
    <location>
        <begin position="186"/>
        <end position="246"/>
    </location>
</feature>
<dbReference type="InterPro" id="IPR003903">
    <property type="entry name" value="UIM_dom"/>
</dbReference>
<feature type="compositionally biased region" description="Low complexity" evidence="6">
    <location>
        <begin position="502"/>
        <end position="514"/>
    </location>
</feature>
<dbReference type="GO" id="GO:0008270">
    <property type="term" value="F:zinc ion binding"/>
    <property type="evidence" value="ECO:0007669"/>
    <property type="project" value="UniProtKB-KW"/>
</dbReference>
<dbReference type="PANTHER" id="PTHR47794:SF1">
    <property type="entry name" value="VACUOLAR PROTEIN SORTING-ASSOCIATED PROTEIN 27"/>
    <property type="match status" value="1"/>
</dbReference>
<evidence type="ECO:0000256" key="1">
    <source>
        <dbReference type="ARBA" id="ARBA00004170"/>
    </source>
</evidence>
<name>A0A1B7TG27_9ASCO</name>
<dbReference type="Pfam" id="PF02809">
    <property type="entry name" value="UIM"/>
    <property type="match status" value="3"/>
</dbReference>
<feature type="compositionally biased region" description="Low complexity" evidence="6">
    <location>
        <begin position="371"/>
        <end position="381"/>
    </location>
</feature>
<dbReference type="GO" id="GO:0033565">
    <property type="term" value="C:ESCRT-0 complex"/>
    <property type="evidence" value="ECO:0007669"/>
    <property type="project" value="TreeGrafter"/>
</dbReference>
<dbReference type="AlphaFoldDB" id="A0A1B7TG27"/>
<dbReference type="Proteomes" id="UP000092321">
    <property type="component" value="Unassembled WGS sequence"/>
</dbReference>
<dbReference type="GO" id="GO:0006623">
    <property type="term" value="P:protein targeting to vacuole"/>
    <property type="evidence" value="ECO:0007669"/>
    <property type="project" value="TreeGrafter"/>
</dbReference>
<gene>
    <name evidence="8" type="ORF">HANVADRAFT_52130</name>
</gene>
<accession>A0A1B7TG27</accession>
<keyword evidence="3 5" id="KW-0863">Zinc-finger</keyword>
<feature type="region of interest" description="Disordered" evidence="6">
    <location>
        <begin position="469"/>
        <end position="603"/>
    </location>
</feature>
<keyword evidence="2" id="KW-0479">Metal-binding</keyword>
<dbReference type="EMBL" id="LXPE01000007">
    <property type="protein sequence ID" value="OBA27693.1"/>
    <property type="molecule type" value="Genomic_DNA"/>
</dbReference>
<feature type="compositionally biased region" description="Basic residues" evidence="6">
    <location>
        <begin position="257"/>
        <end position="268"/>
    </location>
</feature>
<feature type="compositionally biased region" description="Basic and acidic residues" evidence="6">
    <location>
        <begin position="292"/>
        <end position="313"/>
    </location>
</feature>
<evidence type="ECO:0000256" key="3">
    <source>
        <dbReference type="ARBA" id="ARBA00022771"/>
    </source>
</evidence>
<dbReference type="Gene3D" id="1.25.40.90">
    <property type="match status" value="1"/>
</dbReference>
<feature type="compositionally biased region" description="Acidic residues" evidence="6">
    <location>
        <begin position="475"/>
        <end position="484"/>
    </location>
</feature>
<evidence type="ECO:0000256" key="6">
    <source>
        <dbReference type="SAM" id="MobiDB-lite"/>
    </source>
</evidence>
<dbReference type="InterPro" id="IPR011011">
    <property type="entry name" value="Znf_FYVE_PHD"/>
</dbReference>
<evidence type="ECO:0000313" key="9">
    <source>
        <dbReference type="Proteomes" id="UP000092321"/>
    </source>
</evidence>
<dbReference type="OrthoDB" id="957735at2759"/>
<dbReference type="InterPro" id="IPR008942">
    <property type="entry name" value="ENTH_VHS"/>
</dbReference>
<dbReference type="SUPFAM" id="SSF48464">
    <property type="entry name" value="ENTH/VHS domain"/>
    <property type="match status" value="1"/>
</dbReference>